<proteinExistence type="inferred from homology"/>
<feature type="transmembrane region" description="Helical" evidence="6">
    <location>
        <begin position="55"/>
        <end position="77"/>
    </location>
</feature>
<keyword evidence="6" id="KW-0869">Chloride channel</keyword>
<keyword evidence="6" id="KW-0813">Transport</keyword>
<feature type="transmembrane region" description="Helical" evidence="6">
    <location>
        <begin position="6"/>
        <end position="34"/>
    </location>
</feature>
<dbReference type="InterPro" id="IPR000615">
    <property type="entry name" value="Bestrophin"/>
</dbReference>
<dbReference type="Proteomes" id="UP000827092">
    <property type="component" value="Unassembled WGS sequence"/>
</dbReference>
<evidence type="ECO:0000256" key="3">
    <source>
        <dbReference type="ARBA" id="ARBA00022989"/>
    </source>
</evidence>
<feature type="region of interest" description="Disordered" evidence="7">
    <location>
        <begin position="478"/>
        <end position="503"/>
    </location>
</feature>
<evidence type="ECO:0000313" key="8">
    <source>
        <dbReference type="EMBL" id="KAG8196923.1"/>
    </source>
</evidence>
<evidence type="ECO:0000313" key="9">
    <source>
        <dbReference type="Proteomes" id="UP000827092"/>
    </source>
</evidence>
<reference evidence="8 9" key="1">
    <citation type="journal article" date="2022" name="Nat. Ecol. Evol.">
        <title>A masculinizing supergene underlies an exaggerated male reproductive morph in a spider.</title>
        <authorList>
            <person name="Hendrickx F."/>
            <person name="De Corte Z."/>
            <person name="Sonet G."/>
            <person name="Van Belleghem S.M."/>
            <person name="Kostlbacher S."/>
            <person name="Vangestel C."/>
        </authorList>
    </citation>
    <scope>NUCLEOTIDE SEQUENCE [LARGE SCALE GENOMIC DNA]</scope>
    <source>
        <strain evidence="8">W744_W776</strain>
    </source>
</reference>
<accession>A0AAV6VMG6</accession>
<evidence type="ECO:0000256" key="5">
    <source>
        <dbReference type="ARBA" id="ARBA00034769"/>
    </source>
</evidence>
<dbReference type="PANTHER" id="PTHR10736:SF0">
    <property type="entry name" value="BESTROPHIN HOMOLOG"/>
    <property type="match status" value="1"/>
</dbReference>
<keyword evidence="2 6" id="KW-0812">Transmembrane</keyword>
<comment type="caution">
    <text evidence="8">The sequence shown here is derived from an EMBL/GenBank/DDBJ whole genome shotgun (WGS) entry which is preliminary data.</text>
</comment>
<keyword evidence="6" id="KW-0868">Chloride</keyword>
<comment type="similarity">
    <text evidence="5 6">Belongs to the anion channel-forming bestrophin (TC 1.A.46) family. Calcium-sensitive chloride channel subfamily.</text>
</comment>
<dbReference type="GO" id="GO:0005254">
    <property type="term" value="F:chloride channel activity"/>
    <property type="evidence" value="ECO:0007669"/>
    <property type="project" value="UniProtKB-KW"/>
</dbReference>
<evidence type="ECO:0000256" key="4">
    <source>
        <dbReference type="ARBA" id="ARBA00023136"/>
    </source>
</evidence>
<evidence type="ECO:0000256" key="1">
    <source>
        <dbReference type="ARBA" id="ARBA00004370"/>
    </source>
</evidence>
<keyword evidence="6" id="KW-0407">Ion channel</keyword>
<feature type="transmembrane region" description="Helical" evidence="6">
    <location>
        <begin position="89"/>
        <end position="114"/>
    </location>
</feature>
<organism evidence="8 9">
    <name type="scientific">Oedothorax gibbosus</name>
    <dbReference type="NCBI Taxonomy" id="931172"/>
    <lineage>
        <taxon>Eukaryota</taxon>
        <taxon>Metazoa</taxon>
        <taxon>Ecdysozoa</taxon>
        <taxon>Arthropoda</taxon>
        <taxon>Chelicerata</taxon>
        <taxon>Arachnida</taxon>
        <taxon>Araneae</taxon>
        <taxon>Araneomorphae</taxon>
        <taxon>Entelegynae</taxon>
        <taxon>Araneoidea</taxon>
        <taxon>Linyphiidae</taxon>
        <taxon>Erigoninae</taxon>
        <taxon>Oedothorax</taxon>
    </lineage>
</organism>
<keyword evidence="9" id="KW-1185">Reference proteome</keyword>
<dbReference type="PANTHER" id="PTHR10736">
    <property type="entry name" value="BESTROPHIN"/>
    <property type="match status" value="1"/>
</dbReference>
<keyword evidence="3 6" id="KW-1133">Transmembrane helix</keyword>
<gene>
    <name evidence="8" type="ORF">JTE90_027626</name>
</gene>
<dbReference type="Pfam" id="PF01062">
    <property type="entry name" value="Bestrophin"/>
    <property type="match status" value="1"/>
</dbReference>
<dbReference type="GO" id="GO:0005886">
    <property type="term" value="C:plasma membrane"/>
    <property type="evidence" value="ECO:0007669"/>
    <property type="project" value="UniProtKB-SubCell"/>
</dbReference>
<evidence type="ECO:0000256" key="2">
    <source>
        <dbReference type="ARBA" id="ARBA00022692"/>
    </source>
</evidence>
<dbReference type="GO" id="GO:0034707">
    <property type="term" value="C:chloride channel complex"/>
    <property type="evidence" value="ECO:0007669"/>
    <property type="project" value="UniProtKB-KW"/>
</dbReference>
<keyword evidence="6" id="KW-1003">Cell membrane</keyword>
<protein>
    <recommendedName>
        <fullName evidence="6">Bestrophin homolog</fullName>
    </recommendedName>
</protein>
<keyword evidence="6" id="KW-0406">Ion transport</keyword>
<evidence type="ECO:0000256" key="6">
    <source>
        <dbReference type="RuleBase" id="RU363126"/>
    </source>
</evidence>
<dbReference type="AlphaFoldDB" id="A0AAV6VMG6"/>
<comment type="function">
    <text evidence="6">Forms chloride channels.</text>
</comment>
<comment type="subcellular location">
    <subcellularLocation>
        <location evidence="6">Cell membrane</location>
        <topology evidence="6">Multi-pass membrane protein</topology>
    </subcellularLocation>
    <subcellularLocation>
        <location evidence="1">Membrane</location>
    </subcellularLocation>
</comment>
<dbReference type="InterPro" id="IPR021134">
    <property type="entry name" value="Bestrophin-like"/>
</dbReference>
<sequence>MVASFLPVLGLVFFLVLFSCTSSTMTITYSLDVANTRFCGFTKVLCRWKGSIYKILWKEFLVFILGYTLLSLTYRFWLNESQKKEFENVVIYFETFIDLIPLSFVLGFYVSLVIGRWRDQFDTIPWPDRLCFKIGAYVHGADERSRMIRRTLGRYLILLQAMTFQSVSTAVKKRFPTSQHLVAAGIMTKEERTIFEKLEAPYGKWWLPAQWFSALAMRAKKEGRIKDSILLDGIFAEFLAYRSACGTMFCYDWISVPLVYTQVVTLATYTYSLALLVGRQYLDPNKGYKNHQVDHYIPVFTLFQFFFYVGWLKVAEQIVNPYGEDDDDFELNWCLDRNSHVVYLLVDHFHTKHPKLRKDVYWDEMLPQLPQTKITAQSSKNPQLGSAFNLEVNPADAEFLPMDTLLEEDNEANVYSSDSEKQGSGDRHRSSFLMNILNSNFVTSSLRRRSTQVKEIFKGESHGHVNPAFAAVIASTKNTPTNSRKSSLDKRFSPTHSRASSISFHPNSISRRRHKMYDVQQAETNSIVANGSLLECEPTSIMAAMSTAIAPVVANFEDGSSGKLCEIPSEQVLESSCQSTETMQNMDHMPPTPEEPSRVVSAISLGFNPEPSAKLMDDVQNLVAEASKVIEELNRVVASQRHSKDCELKGYESCCSLESDSSSEEENYNPYTADARASEVLDLDSVAIDLNADCIELEEKLTGTIM</sequence>
<feature type="compositionally biased region" description="Polar residues" evidence="7">
    <location>
        <begin position="494"/>
        <end position="503"/>
    </location>
</feature>
<keyword evidence="4 6" id="KW-0472">Membrane</keyword>
<dbReference type="EMBL" id="JAFNEN010000063">
    <property type="protein sequence ID" value="KAG8196923.1"/>
    <property type="molecule type" value="Genomic_DNA"/>
</dbReference>
<name>A0AAV6VMG6_9ARAC</name>
<evidence type="ECO:0000256" key="7">
    <source>
        <dbReference type="SAM" id="MobiDB-lite"/>
    </source>
</evidence>